<evidence type="ECO:0000256" key="1">
    <source>
        <dbReference type="SAM" id="MobiDB-lite"/>
    </source>
</evidence>
<feature type="region of interest" description="Disordered" evidence="1">
    <location>
        <begin position="1"/>
        <end position="94"/>
    </location>
</feature>
<dbReference type="EnsemblMetazoa" id="Aqu2.1.23603_001">
    <property type="protein sequence ID" value="Aqu2.1.23603_001"/>
    <property type="gene ID" value="Aqu2.1.23603"/>
</dbReference>
<feature type="compositionally biased region" description="Basic residues" evidence="1">
    <location>
        <begin position="79"/>
        <end position="89"/>
    </location>
</feature>
<sequence>MDCEDDGGEREAGNETGKGETGTGGETKRERREKNSKRKGGNVGAKDRDMEEVAKEEAKEEEVAQGKAKEEREGEGGQKGRRRRPKREGRRPCYNRIINKCKDY</sequence>
<dbReference type="AlphaFoldDB" id="A0A1X7U7H2"/>
<accession>A0A1X7U7H2</accession>
<name>A0A1X7U7H2_AMPQE</name>
<feature type="compositionally biased region" description="Basic and acidic residues" evidence="1">
    <location>
        <begin position="45"/>
        <end position="78"/>
    </location>
</feature>
<protein>
    <submittedName>
        <fullName evidence="2">Uncharacterized protein</fullName>
    </submittedName>
</protein>
<reference evidence="2" key="1">
    <citation type="submission" date="2017-05" db="UniProtKB">
        <authorList>
            <consortium name="EnsemblMetazoa"/>
        </authorList>
    </citation>
    <scope>IDENTIFICATION</scope>
</reference>
<evidence type="ECO:0000313" key="2">
    <source>
        <dbReference type="EnsemblMetazoa" id="Aqu2.1.23603_001"/>
    </source>
</evidence>
<organism evidence="2">
    <name type="scientific">Amphimedon queenslandica</name>
    <name type="common">Sponge</name>
    <dbReference type="NCBI Taxonomy" id="400682"/>
    <lineage>
        <taxon>Eukaryota</taxon>
        <taxon>Metazoa</taxon>
        <taxon>Porifera</taxon>
        <taxon>Demospongiae</taxon>
        <taxon>Heteroscleromorpha</taxon>
        <taxon>Haplosclerida</taxon>
        <taxon>Niphatidae</taxon>
        <taxon>Amphimedon</taxon>
    </lineage>
</organism>
<dbReference type="InParanoid" id="A0A1X7U7H2"/>
<proteinExistence type="predicted"/>